<dbReference type="HOGENOM" id="CLU_018716_2_0_9"/>
<sequence length="483" mass="53911">MKKFKINGKGLVGTINKKQMKKGSYSIAITAIVIAIVIAANLVMAEIPSQYTQVDVSEQKLYTISDETQKLLKSLDEDVTMYFIVQSDNKDGTVEKLLERYEDASSHIKVKQMDPVLHPSFTDKYTSEELAENSVIVVCEDKSKIVDYSSMYQQEMNSYSMSYETTGFDGEGQLTSAISYVTSNDLPMMYNIEGHGESSLSSSLESSIKKGNIDVQSLNLLTEGKVPEDADCILINSPTSDFSEDEKNAVIEYLEDGGKALIFSDYTAEDMKNFDEILRTYGVEREDGIIFEGDSQHYLSQMPYYLVPDINSTDITQDLKEKGTYVLVPVAQGIKKIDKYRDSLDIQSLLSTTTSSYSKVNMNSETLEKEEGDIDGPFDTAVSIREEVDEDTETQIVYFSTSAILQEQVNQMVSGGNIDLVMDCLSWMCKSENTVSVQAKDLTVSYLTWTGHAAGSWSICLILVIPGAILILGVVIWMRRRKQ</sequence>
<dbReference type="InterPro" id="IPR055396">
    <property type="entry name" value="DUF7088"/>
</dbReference>
<feature type="domain" description="DUF7088" evidence="3">
    <location>
        <begin position="58"/>
        <end position="143"/>
    </location>
</feature>
<dbReference type="InterPro" id="IPR019196">
    <property type="entry name" value="ABC_transp_unknown"/>
</dbReference>
<keyword evidence="1" id="KW-0472">Membrane</keyword>
<feature type="transmembrane region" description="Helical" evidence="1">
    <location>
        <begin position="25"/>
        <end position="44"/>
    </location>
</feature>
<evidence type="ECO:0000259" key="2">
    <source>
        <dbReference type="Pfam" id="PF09822"/>
    </source>
</evidence>
<comment type="caution">
    <text evidence="4">The sequence shown here is derived from an EMBL/GenBank/DDBJ whole genome shotgun (WGS) entry which is preliminary data.</text>
</comment>
<evidence type="ECO:0000313" key="5">
    <source>
        <dbReference type="Proteomes" id="UP000003100"/>
    </source>
</evidence>
<evidence type="ECO:0000259" key="3">
    <source>
        <dbReference type="Pfam" id="PF23357"/>
    </source>
</evidence>
<proteinExistence type="predicted"/>
<dbReference type="RefSeq" id="WP_005952361.1">
    <property type="nucleotide sequence ID" value="NZ_CP136423.1"/>
</dbReference>
<dbReference type="eggNOG" id="COG3225">
    <property type="taxonomic scope" value="Bacteria"/>
</dbReference>
<keyword evidence="1" id="KW-0812">Transmembrane</keyword>
<name>C0CS65_BLAHS</name>
<dbReference type="AlphaFoldDB" id="C0CS65"/>
<keyword evidence="5" id="KW-1185">Reference proteome</keyword>
<protein>
    <submittedName>
        <fullName evidence="4">Uncharacterized protein</fullName>
    </submittedName>
</protein>
<feature type="transmembrane region" description="Helical" evidence="1">
    <location>
        <begin position="455"/>
        <end position="478"/>
    </location>
</feature>
<dbReference type="Pfam" id="PF09822">
    <property type="entry name" value="ABC_transp_aux"/>
    <property type="match status" value="1"/>
</dbReference>
<organism evidence="4 5">
    <name type="scientific">Blautia hydrogenotrophica (strain DSM 10507 / JCM 14656 / S5a33)</name>
    <name type="common">Ruminococcus hydrogenotrophicus</name>
    <dbReference type="NCBI Taxonomy" id="476272"/>
    <lineage>
        <taxon>Bacteria</taxon>
        <taxon>Bacillati</taxon>
        <taxon>Bacillota</taxon>
        <taxon>Clostridia</taxon>
        <taxon>Lachnospirales</taxon>
        <taxon>Lachnospiraceae</taxon>
        <taxon>Blautia</taxon>
    </lineage>
</organism>
<gene>
    <name evidence="4" type="ORF">RUMHYD_03732</name>
</gene>
<dbReference type="GeneID" id="86823482"/>
<dbReference type="EMBL" id="ACBZ01000199">
    <property type="protein sequence ID" value="EEG47395.1"/>
    <property type="molecule type" value="Genomic_DNA"/>
</dbReference>
<feature type="domain" description="ABC-type uncharacterised transport system" evidence="2">
    <location>
        <begin position="194"/>
        <end position="292"/>
    </location>
</feature>
<dbReference type="Proteomes" id="UP000003100">
    <property type="component" value="Unassembled WGS sequence"/>
</dbReference>
<dbReference type="PATRIC" id="fig|476272.21.peg.414"/>
<evidence type="ECO:0000313" key="4">
    <source>
        <dbReference type="EMBL" id="EEG47395.1"/>
    </source>
</evidence>
<evidence type="ECO:0000256" key="1">
    <source>
        <dbReference type="SAM" id="Phobius"/>
    </source>
</evidence>
<dbReference type="Pfam" id="PF23357">
    <property type="entry name" value="DUF7088"/>
    <property type="match status" value="1"/>
</dbReference>
<reference evidence="4 5" key="1">
    <citation type="submission" date="2009-01" db="EMBL/GenBank/DDBJ databases">
        <authorList>
            <person name="Fulton L."/>
            <person name="Clifton S."/>
            <person name="Fulton B."/>
            <person name="Xu J."/>
            <person name="Minx P."/>
            <person name="Pepin K.H."/>
            <person name="Johnson M."/>
            <person name="Bhonagiri V."/>
            <person name="Nash W.E."/>
            <person name="Mardis E.R."/>
            <person name="Wilson R.K."/>
        </authorList>
    </citation>
    <scope>NUCLEOTIDE SEQUENCE [LARGE SCALE GENOMIC DNA]</scope>
    <source>
        <strain evidence="5">DSM 10507 / JCM 14656 / S5a33</strain>
    </source>
</reference>
<reference evidence="4 5" key="2">
    <citation type="submission" date="2009-02" db="EMBL/GenBank/DDBJ databases">
        <title>Draft genome sequence of Blautia hydrogenotrophica DSM 10507 (Ruminococcus hydrogenotrophicus DSM 10507).</title>
        <authorList>
            <person name="Sudarsanam P."/>
            <person name="Ley R."/>
            <person name="Guruge J."/>
            <person name="Turnbaugh P.J."/>
            <person name="Mahowald M."/>
            <person name="Liep D."/>
            <person name="Gordon J."/>
        </authorList>
    </citation>
    <scope>NUCLEOTIDE SEQUENCE [LARGE SCALE GENOMIC DNA]</scope>
    <source>
        <strain evidence="5">DSM 10507 / JCM 14656 / S5a33</strain>
    </source>
</reference>
<keyword evidence="1" id="KW-1133">Transmembrane helix</keyword>
<accession>C0CS65</accession>